<reference evidence="3" key="1">
    <citation type="journal article" date="2020" name="mSystems">
        <title>Genome- and Community-Level Interaction Insights into Carbon Utilization and Element Cycling Functions of Hydrothermarchaeota in Hydrothermal Sediment.</title>
        <authorList>
            <person name="Zhou Z."/>
            <person name="Liu Y."/>
            <person name="Xu W."/>
            <person name="Pan J."/>
            <person name="Luo Z.H."/>
            <person name="Li M."/>
        </authorList>
    </citation>
    <scope>NUCLEOTIDE SEQUENCE [LARGE SCALE GENOMIC DNA]</scope>
    <source>
        <strain evidence="3">SpSt-767</strain>
    </source>
</reference>
<accession>A0A7V6A4E9</accession>
<evidence type="ECO:0000256" key="1">
    <source>
        <dbReference type="SAM" id="Phobius"/>
    </source>
</evidence>
<feature type="transmembrane region" description="Helical" evidence="1">
    <location>
        <begin position="21"/>
        <end position="45"/>
    </location>
</feature>
<protein>
    <submittedName>
        <fullName evidence="3">Pilus assembly protein</fullName>
    </submittedName>
</protein>
<sequence length="157" mass="17065">MSRVLRILLSWLRDTRGAVMVEFAVISVVFLLIVVGIMDLGHAFYMDQVITNASREGARYGVVYQTNASGVRLAPISFSPTIQQHLLDADKWNLRALLPSDANVQVIPGGAGYTSGNSGDPLTVQVTAVKTWWVLDNFIPGLGSSKTLSATTVMRLE</sequence>
<keyword evidence="1" id="KW-0812">Transmembrane</keyword>
<dbReference type="Pfam" id="PF07811">
    <property type="entry name" value="TadE"/>
    <property type="match status" value="1"/>
</dbReference>
<dbReference type="EMBL" id="DTGR01000161">
    <property type="protein sequence ID" value="HHS30062.1"/>
    <property type="molecule type" value="Genomic_DNA"/>
</dbReference>
<dbReference type="InterPro" id="IPR012495">
    <property type="entry name" value="TadE-like_dom"/>
</dbReference>
<feature type="domain" description="TadE-like" evidence="2">
    <location>
        <begin position="17"/>
        <end position="59"/>
    </location>
</feature>
<keyword evidence="1" id="KW-0472">Membrane</keyword>
<dbReference type="AlphaFoldDB" id="A0A7V6A4E9"/>
<keyword evidence="1" id="KW-1133">Transmembrane helix</keyword>
<organism evidence="3">
    <name type="scientific">Desulfobacca acetoxidans</name>
    <dbReference type="NCBI Taxonomy" id="60893"/>
    <lineage>
        <taxon>Bacteria</taxon>
        <taxon>Pseudomonadati</taxon>
        <taxon>Thermodesulfobacteriota</taxon>
        <taxon>Desulfobaccia</taxon>
        <taxon>Desulfobaccales</taxon>
        <taxon>Desulfobaccaceae</taxon>
        <taxon>Desulfobacca</taxon>
    </lineage>
</organism>
<gene>
    <name evidence="3" type="ORF">ENV52_10230</name>
</gene>
<proteinExistence type="predicted"/>
<name>A0A7V6A4E9_9BACT</name>
<evidence type="ECO:0000259" key="2">
    <source>
        <dbReference type="Pfam" id="PF07811"/>
    </source>
</evidence>
<comment type="caution">
    <text evidence="3">The sequence shown here is derived from an EMBL/GenBank/DDBJ whole genome shotgun (WGS) entry which is preliminary data.</text>
</comment>
<evidence type="ECO:0000313" key="3">
    <source>
        <dbReference type="EMBL" id="HHS30062.1"/>
    </source>
</evidence>